<keyword evidence="2" id="KW-1185">Reference proteome</keyword>
<comment type="caution">
    <text evidence="1">The sequence shown here is derived from an EMBL/GenBank/DDBJ whole genome shotgun (WGS) entry which is preliminary data.</text>
</comment>
<proteinExistence type="predicted"/>
<dbReference type="Proteomes" id="UP000805193">
    <property type="component" value="Unassembled WGS sequence"/>
</dbReference>
<evidence type="ECO:0000313" key="1">
    <source>
        <dbReference type="EMBL" id="KAG0412969.1"/>
    </source>
</evidence>
<accession>A0AC60P0Q0</accession>
<reference evidence="1 2" key="1">
    <citation type="journal article" date="2020" name="Cell">
        <title>Large-Scale Comparative Analyses of Tick Genomes Elucidate Their Genetic Diversity and Vector Capacities.</title>
        <authorList>
            <consortium name="Tick Genome and Microbiome Consortium (TIGMIC)"/>
            <person name="Jia N."/>
            <person name="Wang J."/>
            <person name="Shi W."/>
            <person name="Du L."/>
            <person name="Sun Y."/>
            <person name="Zhan W."/>
            <person name="Jiang J.F."/>
            <person name="Wang Q."/>
            <person name="Zhang B."/>
            <person name="Ji P."/>
            <person name="Bell-Sakyi L."/>
            <person name="Cui X.M."/>
            <person name="Yuan T.T."/>
            <person name="Jiang B.G."/>
            <person name="Yang W.F."/>
            <person name="Lam T.T."/>
            <person name="Chang Q.C."/>
            <person name="Ding S.J."/>
            <person name="Wang X.J."/>
            <person name="Zhu J.G."/>
            <person name="Ruan X.D."/>
            <person name="Zhao L."/>
            <person name="Wei J.T."/>
            <person name="Ye R.Z."/>
            <person name="Que T.C."/>
            <person name="Du C.H."/>
            <person name="Zhou Y.H."/>
            <person name="Cheng J.X."/>
            <person name="Dai P.F."/>
            <person name="Guo W.B."/>
            <person name="Han X.H."/>
            <person name="Huang E.J."/>
            <person name="Li L.F."/>
            <person name="Wei W."/>
            <person name="Gao Y.C."/>
            <person name="Liu J.Z."/>
            <person name="Shao H.Z."/>
            <person name="Wang X."/>
            <person name="Wang C.C."/>
            <person name="Yang T.C."/>
            <person name="Huo Q.B."/>
            <person name="Li W."/>
            <person name="Chen H.Y."/>
            <person name="Chen S.E."/>
            <person name="Zhou L.G."/>
            <person name="Ni X.B."/>
            <person name="Tian J.H."/>
            <person name="Sheng Y."/>
            <person name="Liu T."/>
            <person name="Pan Y.S."/>
            <person name="Xia L.Y."/>
            <person name="Li J."/>
            <person name="Zhao F."/>
            <person name="Cao W.C."/>
        </authorList>
    </citation>
    <scope>NUCLEOTIDE SEQUENCE [LARGE SCALE GENOMIC DNA]</scope>
    <source>
        <strain evidence="1">Iper-2018</strain>
    </source>
</reference>
<gene>
    <name evidence="1" type="ORF">HPB47_009871</name>
</gene>
<dbReference type="EMBL" id="JABSTQ010011304">
    <property type="protein sequence ID" value="KAG0412969.1"/>
    <property type="molecule type" value="Genomic_DNA"/>
</dbReference>
<organism evidence="1 2">
    <name type="scientific">Ixodes persulcatus</name>
    <name type="common">Taiga tick</name>
    <dbReference type="NCBI Taxonomy" id="34615"/>
    <lineage>
        <taxon>Eukaryota</taxon>
        <taxon>Metazoa</taxon>
        <taxon>Ecdysozoa</taxon>
        <taxon>Arthropoda</taxon>
        <taxon>Chelicerata</taxon>
        <taxon>Arachnida</taxon>
        <taxon>Acari</taxon>
        <taxon>Parasitiformes</taxon>
        <taxon>Ixodida</taxon>
        <taxon>Ixodoidea</taxon>
        <taxon>Ixodidae</taxon>
        <taxon>Ixodinae</taxon>
        <taxon>Ixodes</taxon>
    </lineage>
</organism>
<sequence length="301" mass="32741">MLRLVTVVVRNSVGCIHRPPHGVGVGAFRILICHTILARAATTERKSTSVATNRHSSGTDQHLDMDEEGRRRSERNRTRQTAAAGPPRLPATGATGTGSTSLGGSDDATTSQDGVADQDSERFDTDTVGQRIPLAGPANVPPTIQTGLYGPTGDQSGLQTIVQEAVQAAVRGAVAGMADLLRPVTQRTHDPRPPAESGKLVPVPDLPPRSLVLWAKESVVIPPNYRRAMDLLEPIKAEDVRTGPQLCPDLWRRYHLTTEDGPIMRTPFKTRPIWSPMPHKEGEQSRYVLHHFLPRPSQVSK</sequence>
<name>A0AC60P0Q0_IXOPE</name>
<evidence type="ECO:0000313" key="2">
    <source>
        <dbReference type="Proteomes" id="UP000805193"/>
    </source>
</evidence>
<protein>
    <submittedName>
        <fullName evidence="1">Uncharacterized protein</fullName>
    </submittedName>
</protein>